<name>A0A4U5NY78_STECR</name>
<evidence type="ECO:0000256" key="2">
    <source>
        <dbReference type="ARBA" id="ARBA00012513"/>
    </source>
</evidence>
<keyword evidence="6" id="KW-0418">Kinase</keyword>
<dbReference type="STRING" id="34508.A0A4U5NY78"/>
<dbReference type="GO" id="GO:0005524">
    <property type="term" value="F:ATP binding"/>
    <property type="evidence" value="ECO:0007669"/>
    <property type="project" value="UniProtKB-UniRule"/>
</dbReference>
<keyword evidence="7 10" id="KW-0067">ATP-binding</keyword>
<dbReference type="EC" id="2.7.11.1" evidence="2"/>
<dbReference type="Proteomes" id="UP000298663">
    <property type="component" value="Unassembled WGS sequence"/>
</dbReference>
<evidence type="ECO:0000256" key="4">
    <source>
        <dbReference type="ARBA" id="ARBA00022679"/>
    </source>
</evidence>
<dbReference type="Pfam" id="PF00069">
    <property type="entry name" value="Pkinase"/>
    <property type="match status" value="1"/>
</dbReference>
<comment type="caution">
    <text evidence="13">The sequence shown here is derived from an EMBL/GenBank/DDBJ whole genome shotgun (WGS) entry which is preliminary data.</text>
</comment>
<dbReference type="PROSITE" id="PS50011">
    <property type="entry name" value="PROTEIN_KINASE_DOM"/>
    <property type="match status" value="1"/>
</dbReference>
<dbReference type="InterPro" id="IPR011009">
    <property type="entry name" value="Kinase-like_dom_sf"/>
</dbReference>
<protein>
    <recommendedName>
        <fullName evidence="2">non-specific serine/threonine protein kinase</fullName>
        <ecNumber evidence="2">2.7.11.1</ecNumber>
    </recommendedName>
</protein>
<evidence type="ECO:0000256" key="1">
    <source>
        <dbReference type="ARBA" id="ARBA00010886"/>
    </source>
</evidence>
<comment type="catalytic activity">
    <reaction evidence="8">
        <text>L-threonyl-[protein] + ATP = O-phospho-L-threonyl-[protein] + ADP + H(+)</text>
        <dbReference type="Rhea" id="RHEA:46608"/>
        <dbReference type="Rhea" id="RHEA-COMP:11060"/>
        <dbReference type="Rhea" id="RHEA-COMP:11605"/>
        <dbReference type="ChEBI" id="CHEBI:15378"/>
        <dbReference type="ChEBI" id="CHEBI:30013"/>
        <dbReference type="ChEBI" id="CHEBI:30616"/>
        <dbReference type="ChEBI" id="CHEBI:61977"/>
        <dbReference type="ChEBI" id="CHEBI:456216"/>
        <dbReference type="EC" id="2.7.11.1"/>
    </reaction>
</comment>
<reference evidence="13 14" key="1">
    <citation type="journal article" date="2015" name="Genome Biol.">
        <title>Comparative genomics of Steinernema reveals deeply conserved gene regulatory networks.</title>
        <authorList>
            <person name="Dillman A.R."/>
            <person name="Macchietto M."/>
            <person name="Porter C.F."/>
            <person name="Rogers A."/>
            <person name="Williams B."/>
            <person name="Antoshechkin I."/>
            <person name="Lee M.M."/>
            <person name="Goodwin Z."/>
            <person name="Lu X."/>
            <person name="Lewis E.E."/>
            <person name="Goodrich-Blair H."/>
            <person name="Stock S.P."/>
            <person name="Adams B.J."/>
            <person name="Sternberg P.W."/>
            <person name="Mortazavi A."/>
        </authorList>
    </citation>
    <scope>NUCLEOTIDE SEQUENCE [LARGE SCALE GENOMIC DNA]</scope>
    <source>
        <strain evidence="13 14">ALL</strain>
    </source>
</reference>
<dbReference type="PROSITE" id="PS00108">
    <property type="entry name" value="PROTEIN_KINASE_ST"/>
    <property type="match status" value="1"/>
</dbReference>
<feature type="binding site" evidence="10">
    <location>
        <position position="33"/>
    </location>
    <ligand>
        <name>ATP</name>
        <dbReference type="ChEBI" id="CHEBI:30616"/>
    </ligand>
</feature>
<gene>
    <name evidence="13" type="ORF">L596_012547</name>
</gene>
<evidence type="ECO:0000256" key="10">
    <source>
        <dbReference type="PROSITE-ProRule" id="PRU10141"/>
    </source>
</evidence>
<comment type="catalytic activity">
    <reaction evidence="9">
        <text>L-seryl-[protein] + ATP = O-phospho-L-seryl-[protein] + ADP + H(+)</text>
        <dbReference type="Rhea" id="RHEA:17989"/>
        <dbReference type="Rhea" id="RHEA-COMP:9863"/>
        <dbReference type="Rhea" id="RHEA-COMP:11604"/>
        <dbReference type="ChEBI" id="CHEBI:15378"/>
        <dbReference type="ChEBI" id="CHEBI:29999"/>
        <dbReference type="ChEBI" id="CHEBI:30616"/>
        <dbReference type="ChEBI" id="CHEBI:83421"/>
        <dbReference type="ChEBI" id="CHEBI:456216"/>
        <dbReference type="EC" id="2.7.11.1"/>
    </reaction>
</comment>
<comment type="similarity">
    <text evidence="1">Belongs to the protein kinase superfamily. NEK Ser/Thr protein kinase family. NIMA subfamily.</text>
</comment>
<dbReference type="Gene3D" id="1.10.510.10">
    <property type="entry name" value="Transferase(Phosphotransferase) domain 1"/>
    <property type="match status" value="1"/>
</dbReference>
<evidence type="ECO:0000256" key="11">
    <source>
        <dbReference type="RuleBase" id="RU000304"/>
    </source>
</evidence>
<evidence type="ECO:0000256" key="6">
    <source>
        <dbReference type="ARBA" id="ARBA00022777"/>
    </source>
</evidence>
<dbReference type="PANTHER" id="PTHR44899:SF3">
    <property type="entry name" value="SERINE_THREONINE-PROTEIN KINASE NEK1"/>
    <property type="match status" value="1"/>
</dbReference>
<evidence type="ECO:0000256" key="3">
    <source>
        <dbReference type="ARBA" id="ARBA00022527"/>
    </source>
</evidence>
<dbReference type="OrthoDB" id="248923at2759"/>
<dbReference type="PANTHER" id="PTHR44899">
    <property type="entry name" value="CAMK FAMILY PROTEIN KINASE"/>
    <property type="match status" value="1"/>
</dbReference>
<dbReference type="InterPro" id="IPR000719">
    <property type="entry name" value="Prot_kinase_dom"/>
</dbReference>
<reference evidence="13 14" key="2">
    <citation type="journal article" date="2019" name="G3 (Bethesda)">
        <title>Hybrid Assembly of the Genome of the Entomopathogenic Nematode Steinernema carpocapsae Identifies the X-Chromosome.</title>
        <authorList>
            <person name="Serra L."/>
            <person name="Macchietto M."/>
            <person name="Macias-Munoz A."/>
            <person name="McGill C.J."/>
            <person name="Rodriguez I.M."/>
            <person name="Rodriguez B."/>
            <person name="Murad R."/>
            <person name="Mortazavi A."/>
        </authorList>
    </citation>
    <scope>NUCLEOTIDE SEQUENCE [LARGE SCALE GENOMIC DNA]</scope>
    <source>
        <strain evidence="13 14">ALL</strain>
    </source>
</reference>
<evidence type="ECO:0000313" key="13">
    <source>
        <dbReference type="EMBL" id="TKR88281.1"/>
    </source>
</evidence>
<evidence type="ECO:0000313" key="14">
    <source>
        <dbReference type="Proteomes" id="UP000298663"/>
    </source>
</evidence>
<dbReference type="SUPFAM" id="SSF56112">
    <property type="entry name" value="Protein kinase-like (PK-like)"/>
    <property type="match status" value="1"/>
</dbReference>
<dbReference type="AlphaFoldDB" id="A0A4U5NY78"/>
<organism evidence="13 14">
    <name type="scientific">Steinernema carpocapsae</name>
    <name type="common">Entomopathogenic nematode</name>
    <dbReference type="NCBI Taxonomy" id="34508"/>
    <lineage>
        <taxon>Eukaryota</taxon>
        <taxon>Metazoa</taxon>
        <taxon>Ecdysozoa</taxon>
        <taxon>Nematoda</taxon>
        <taxon>Chromadorea</taxon>
        <taxon>Rhabditida</taxon>
        <taxon>Tylenchina</taxon>
        <taxon>Panagrolaimomorpha</taxon>
        <taxon>Strongyloidoidea</taxon>
        <taxon>Steinernematidae</taxon>
        <taxon>Steinernema</taxon>
    </lineage>
</organism>
<evidence type="ECO:0000256" key="7">
    <source>
        <dbReference type="ARBA" id="ARBA00022840"/>
    </source>
</evidence>
<keyword evidence="3 11" id="KW-0723">Serine/threonine-protein kinase</keyword>
<keyword evidence="5 10" id="KW-0547">Nucleotide-binding</keyword>
<evidence type="ECO:0000256" key="5">
    <source>
        <dbReference type="ARBA" id="ARBA00022741"/>
    </source>
</evidence>
<evidence type="ECO:0000259" key="12">
    <source>
        <dbReference type="PROSITE" id="PS50011"/>
    </source>
</evidence>
<dbReference type="PIRSF" id="PIRSF000654">
    <property type="entry name" value="Integrin-linked_kinase"/>
    <property type="match status" value="1"/>
</dbReference>
<proteinExistence type="inferred from homology"/>
<accession>A0A4U5NY78</accession>
<evidence type="ECO:0000256" key="8">
    <source>
        <dbReference type="ARBA" id="ARBA00047899"/>
    </source>
</evidence>
<keyword evidence="14" id="KW-1185">Reference proteome</keyword>
<dbReference type="Gene3D" id="3.30.200.20">
    <property type="entry name" value="Phosphorylase Kinase, domain 1"/>
    <property type="match status" value="1"/>
</dbReference>
<dbReference type="InterPro" id="IPR051131">
    <property type="entry name" value="NEK_Ser/Thr_kinase_NIMA"/>
</dbReference>
<sequence length="292" mass="33529">MKLYTEEVYIGKGNFSKVYSARSVVTDEIVALKKIEMSALDDEDAKKECLKELDLLMKLQHESIIRCHHSFFDNQQRLVIVMELADQGDLLMVIQDHSKQCRLIPERVIWNYFVQICRGIDHMHKARIMHRDLKPANVFMQKDGVVKLGDLGLSRLFSNVTIAAVSIVGTPYYMSPERIQEGSYDFKSDIWSLGCMLYELAALQSPFYADKKNYASLCRKIEYCEYPPIPSDLYSAQLRHVVCSCLAQSSDKRPDSAHLLIAAEKMHAFFSDLPPVNAVEEAKKLKEYEENM</sequence>
<dbReference type="SMART" id="SM00220">
    <property type="entry name" value="S_TKc"/>
    <property type="match status" value="1"/>
</dbReference>
<evidence type="ECO:0000256" key="9">
    <source>
        <dbReference type="ARBA" id="ARBA00048679"/>
    </source>
</evidence>
<dbReference type="GO" id="GO:0004674">
    <property type="term" value="F:protein serine/threonine kinase activity"/>
    <property type="evidence" value="ECO:0007669"/>
    <property type="project" value="UniProtKB-KW"/>
</dbReference>
<dbReference type="EMBL" id="AZBU02000003">
    <property type="protein sequence ID" value="TKR88281.1"/>
    <property type="molecule type" value="Genomic_DNA"/>
</dbReference>
<dbReference type="InterPro" id="IPR008271">
    <property type="entry name" value="Ser/Thr_kinase_AS"/>
</dbReference>
<feature type="domain" description="Protein kinase" evidence="12">
    <location>
        <begin position="4"/>
        <end position="270"/>
    </location>
</feature>
<keyword evidence="4" id="KW-0808">Transferase</keyword>
<dbReference type="InterPro" id="IPR017441">
    <property type="entry name" value="Protein_kinase_ATP_BS"/>
</dbReference>
<dbReference type="PROSITE" id="PS00107">
    <property type="entry name" value="PROTEIN_KINASE_ATP"/>
    <property type="match status" value="1"/>
</dbReference>